<keyword evidence="4" id="KW-0720">Serine protease</keyword>
<gene>
    <name evidence="7" type="ORF">METZ01_LOCUS419483</name>
</gene>
<feature type="compositionally biased region" description="Basic and acidic residues" evidence="6">
    <location>
        <begin position="1"/>
        <end position="16"/>
    </location>
</feature>
<dbReference type="GO" id="GO:0005524">
    <property type="term" value="F:ATP binding"/>
    <property type="evidence" value="ECO:0007669"/>
    <property type="project" value="UniProtKB-KW"/>
</dbReference>
<name>A0A382X6Y0_9ZZZZ</name>
<dbReference type="GO" id="GO:0008236">
    <property type="term" value="F:serine-type peptidase activity"/>
    <property type="evidence" value="ECO:0007669"/>
    <property type="project" value="UniProtKB-KW"/>
</dbReference>
<feature type="region of interest" description="Disordered" evidence="6">
    <location>
        <begin position="1"/>
        <end position="36"/>
    </location>
</feature>
<dbReference type="GO" id="GO:0006508">
    <property type="term" value="P:proteolysis"/>
    <property type="evidence" value="ECO:0007669"/>
    <property type="project" value="UniProtKB-KW"/>
</dbReference>
<feature type="non-terminal residue" evidence="7">
    <location>
        <position position="36"/>
    </location>
</feature>
<evidence type="ECO:0000256" key="6">
    <source>
        <dbReference type="SAM" id="MobiDB-lite"/>
    </source>
</evidence>
<dbReference type="EMBL" id="UINC01165309">
    <property type="protein sequence ID" value="SVD66629.1"/>
    <property type="molecule type" value="Genomic_DNA"/>
</dbReference>
<proteinExistence type="predicted"/>
<keyword evidence="1" id="KW-0645">Protease</keyword>
<keyword evidence="2" id="KW-0547">Nucleotide-binding</keyword>
<evidence type="ECO:0000256" key="4">
    <source>
        <dbReference type="ARBA" id="ARBA00022825"/>
    </source>
</evidence>
<evidence type="ECO:0000313" key="7">
    <source>
        <dbReference type="EMBL" id="SVD66629.1"/>
    </source>
</evidence>
<protein>
    <submittedName>
        <fullName evidence="7">Uncharacterized protein</fullName>
    </submittedName>
</protein>
<evidence type="ECO:0000256" key="3">
    <source>
        <dbReference type="ARBA" id="ARBA00022801"/>
    </source>
</evidence>
<evidence type="ECO:0000256" key="1">
    <source>
        <dbReference type="ARBA" id="ARBA00022670"/>
    </source>
</evidence>
<keyword evidence="3" id="KW-0378">Hydrolase</keyword>
<dbReference type="FunFam" id="1.20.5.5270:FF:000002">
    <property type="entry name" value="Lon protease homolog"/>
    <property type="match status" value="1"/>
</dbReference>
<reference evidence="7" key="1">
    <citation type="submission" date="2018-05" db="EMBL/GenBank/DDBJ databases">
        <authorList>
            <person name="Lanie J.A."/>
            <person name="Ng W.-L."/>
            <person name="Kazmierczak K.M."/>
            <person name="Andrzejewski T.M."/>
            <person name="Davidsen T.M."/>
            <person name="Wayne K.J."/>
            <person name="Tettelin H."/>
            <person name="Glass J.I."/>
            <person name="Rusch D."/>
            <person name="Podicherti R."/>
            <person name="Tsui H.-C.T."/>
            <person name="Winkler M.E."/>
        </authorList>
    </citation>
    <scope>NUCLEOTIDE SEQUENCE</scope>
</reference>
<feature type="non-terminal residue" evidence="7">
    <location>
        <position position="1"/>
    </location>
</feature>
<dbReference type="Gene3D" id="1.20.5.5270">
    <property type="match status" value="1"/>
</dbReference>
<sequence>KIEKAGMSKEAKEKATSELTKLKMMSPMSAEATVVR</sequence>
<accession>A0A382X6Y0</accession>
<dbReference type="AlphaFoldDB" id="A0A382X6Y0"/>
<evidence type="ECO:0000256" key="5">
    <source>
        <dbReference type="ARBA" id="ARBA00022840"/>
    </source>
</evidence>
<evidence type="ECO:0000256" key="2">
    <source>
        <dbReference type="ARBA" id="ARBA00022741"/>
    </source>
</evidence>
<organism evidence="7">
    <name type="scientific">marine metagenome</name>
    <dbReference type="NCBI Taxonomy" id="408172"/>
    <lineage>
        <taxon>unclassified sequences</taxon>
        <taxon>metagenomes</taxon>
        <taxon>ecological metagenomes</taxon>
    </lineage>
</organism>
<keyword evidence="5" id="KW-0067">ATP-binding</keyword>